<dbReference type="Proteomes" id="UP000567922">
    <property type="component" value="Unassembled WGS sequence"/>
</dbReference>
<name>A0A839RHG3_9ACTN</name>
<gene>
    <name evidence="1" type="ORF">FHU29_000007</name>
</gene>
<dbReference type="AlphaFoldDB" id="A0A839RHG3"/>
<comment type="caution">
    <text evidence="1">The sequence shown here is derived from an EMBL/GenBank/DDBJ whole genome shotgun (WGS) entry which is preliminary data.</text>
</comment>
<evidence type="ECO:0000313" key="1">
    <source>
        <dbReference type="EMBL" id="MBB3035573.1"/>
    </source>
</evidence>
<evidence type="ECO:0000313" key="2">
    <source>
        <dbReference type="Proteomes" id="UP000567922"/>
    </source>
</evidence>
<sequence length="107" mass="11165">MSELVAAPEEIRRFGVCVEEQRTRLTMASASVAALEPAQLAPALGLIGSDYLTAFNTARQRYASALNSLAHVADAMSSAATVTAQAYTTRDAAFSAALGGPVQEMSQ</sequence>
<proteinExistence type="predicted"/>
<dbReference type="Pfam" id="PF10824">
    <property type="entry name" value="T7SS_ESX_EspC"/>
    <property type="match status" value="1"/>
</dbReference>
<dbReference type="GO" id="GO:0009306">
    <property type="term" value="P:protein secretion"/>
    <property type="evidence" value="ECO:0007669"/>
    <property type="project" value="InterPro"/>
</dbReference>
<dbReference type="EMBL" id="JACHWS010000001">
    <property type="protein sequence ID" value="MBB3035573.1"/>
    <property type="molecule type" value="Genomic_DNA"/>
</dbReference>
<dbReference type="RefSeq" id="WP_064440610.1">
    <property type="nucleotide sequence ID" value="NZ_BDDI01000009.1"/>
</dbReference>
<evidence type="ECO:0008006" key="3">
    <source>
        <dbReference type="Google" id="ProtNLM"/>
    </source>
</evidence>
<organism evidence="1 2">
    <name type="scientific">Hoyosella altamirensis</name>
    <dbReference type="NCBI Taxonomy" id="616997"/>
    <lineage>
        <taxon>Bacteria</taxon>
        <taxon>Bacillati</taxon>
        <taxon>Actinomycetota</taxon>
        <taxon>Actinomycetes</taxon>
        <taxon>Mycobacteriales</taxon>
        <taxon>Hoyosellaceae</taxon>
        <taxon>Hoyosella</taxon>
    </lineage>
</organism>
<reference evidence="1 2" key="1">
    <citation type="submission" date="2020-08" db="EMBL/GenBank/DDBJ databases">
        <title>Sequencing the genomes of 1000 actinobacteria strains.</title>
        <authorList>
            <person name="Klenk H.-P."/>
        </authorList>
    </citation>
    <scope>NUCLEOTIDE SEQUENCE [LARGE SCALE GENOMIC DNA]</scope>
    <source>
        <strain evidence="1 2">DSM 45258</strain>
    </source>
</reference>
<dbReference type="InterPro" id="IPR022536">
    <property type="entry name" value="EspC"/>
</dbReference>
<keyword evidence="2" id="KW-1185">Reference proteome</keyword>
<protein>
    <recommendedName>
        <fullName evidence="3">ESX-1 secretion-associated protein</fullName>
    </recommendedName>
</protein>
<accession>A0A839RHG3</accession>